<evidence type="ECO:0000259" key="10">
    <source>
        <dbReference type="Pfam" id="PF03070"/>
    </source>
</evidence>
<feature type="domain" description="Pyridoxamine kinase/Phosphomethylpyrimidine kinase" evidence="11">
    <location>
        <begin position="14"/>
        <end position="260"/>
    </location>
</feature>
<keyword evidence="8" id="KW-0067">ATP-binding</keyword>
<dbReference type="Pfam" id="PF03070">
    <property type="entry name" value="TENA_THI-4"/>
    <property type="match status" value="1"/>
</dbReference>
<dbReference type="GO" id="GO:0005829">
    <property type="term" value="C:cytosol"/>
    <property type="evidence" value="ECO:0007669"/>
    <property type="project" value="TreeGrafter"/>
</dbReference>
<comment type="catalytic activity">
    <reaction evidence="2">
        <text>4-amino-2-methyl-5-(phosphooxymethyl)pyrimidine + ATP = 4-amino-2-methyl-5-(diphosphooxymethyl)pyrimidine + ADP</text>
        <dbReference type="Rhea" id="RHEA:19893"/>
        <dbReference type="ChEBI" id="CHEBI:30616"/>
        <dbReference type="ChEBI" id="CHEBI:57841"/>
        <dbReference type="ChEBI" id="CHEBI:58354"/>
        <dbReference type="ChEBI" id="CHEBI:456216"/>
        <dbReference type="EC" id="2.7.4.7"/>
    </reaction>
</comment>
<reference evidence="12 13" key="1">
    <citation type="submission" date="2020-07" db="EMBL/GenBank/DDBJ databases">
        <title>Sequencing the genomes of 1000 actinobacteria strains.</title>
        <authorList>
            <person name="Klenk H.-P."/>
        </authorList>
    </citation>
    <scope>NUCLEOTIDE SEQUENCE [LARGE SCALE GENOMIC DNA]</scope>
    <source>
        <strain evidence="12 13">DSM 104006</strain>
    </source>
</reference>
<name>A0A853B706_9PSEU</name>
<dbReference type="InterPro" id="IPR004305">
    <property type="entry name" value="Thiaminase-2/PQQC"/>
</dbReference>
<dbReference type="SUPFAM" id="SSF48613">
    <property type="entry name" value="Heme oxygenase-like"/>
    <property type="match status" value="1"/>
</dbReference>
<comment type="catalytic activity">
    <reaction evidence="1">
        <text>4-amino-5-hydroxymethyl-2-methylpyrimidine + ATP = 4-amino-2-methyl-5-(phosphooxymethyl)pyrimidine + ADP + H(+)</text>
        <dbReference type="Rhea" id="RHEA:23096"/>
        <dbReference type="ChEBI" id="CHEBI:15378"/>
        <dbReference type="ChEBI" id="CHEBI:16892"/>
        <dbReference type="ChEBI" id="CHEBI:30616"/>
        <dbReference type="ChEBI" id="CHEBI:58354"/>
        <dbReference type="ChEBI" id="CHEBI:456216"/>
        <dbReference type="EC" id="2.7.1.49"/>
    </reaction>
</comment>
<evidence type="ECO:0000256" key="6">
    <source>
        <dbReference type="ARBA" id="ARBA00022741"/>
    </source>
</evidence>
<dbReference type="PANTHER" id="PTHR20858:SF17">
    <property type="entry name" value="HYDROXYMETHYLPYRIMIDINE_PHOSPHOMETHYLPYRIMIDINE KINASE THI20-RELATED"/>
    <property type="match status" value="1"/>
</dbReference>
<evidence type="ECO:0000256" key="5">
    <source>
        <dbReference type="ARBA" id="ARBA00022679"/>
    </source>
</evidence>
<evidence type="ECO:0000256" key="2">
    <source>
        <dbReference type="ARBA" id="ARBA00000565"/>
    </source>
</evidence>
<evidence type="ECO:0000256" key="3">
    <source>
        <dbReference type="ARBA" id="ARBA00003848"/>
    </source>
</evidence>
<proteinExistence type="predicted"/>
<comment type="pathway">
    <text evidence="4">Cofactor biosynthesis; thiamine diphosphate biosynthesis; 4-amino-2-methyl-5-diphosphomethylpyrimidine from 5-amino-1-(5-phospho-D-ribosyl)imidazole: step 3/3.</text>
</comment>
<evidence type="ECO:0000256" key="9">
    <source>
        <dbReference type="ARBA" id="ARBA00022977"/>
    </source>
</evidence>
<dbReference type="Gene3D" id="3.40.1190.20">
    <property type="match status" value="1"/>
</dbReference>
<sequence>MGAVPRVLSVAGTDPTGGAGIQADLKSIAAAGGYGMAVVTALVAQNTTGVRAIHRPDTGFLAGQLNAVSDDVTLDAVKIGMLFDAGIARTVRDWLAATRPPHVVLDPVLVATSGDRLSGDGLESALAEVIPLTDLVTPNVAELGILLGEPAAVSWPELIGQATRLAARHGVRVLAKGGHLASDDARDALAGPGGEVRIFSAPRVDTVHTHGTGCSLSASLATHRARTDSWEAAIPRAKQWLSASLAAGADLDVGTGRGPVSPLAVLWDRGGVHAPDPATVRTTWWNGIADLRARIHDTAFVTGLGQGTLDPRAFAWFLAQDLVYLREFARVLSRTAALAPTPEEQVFWAGCSRDALVGETEVHTRWIEPRHRFTAAPAPATTRYTDHLLAVTTRGDYATAVAAVLPCLWIYHDVGHRLGLSTVAGNPFADWIRSYQDPGVERMTEQAIDIATTHAASASDARRTAMQAVFRTSAEHELAFFRAPTQASAA</sequence>
<evidence type="ECO:0000256" key="8">
    <source>
        <dbReference type="ARBA" id="ARBA00022840"/>
    </source>
</evidence>
<evidence type="ECO:0000256" key="1">
    <source>
        <dbReference type="ARBA" id="ARBA00000151"/>
    </source>
</evidence>
<dbReference type="SUPFAM" id="SSF53613">
    <property type="entry name" value="Ribokinase-like"/>
    <property type="match status" value="1"/>
</dbReference>
<dbReference type="GO" id="GO:0005524">
    <property type="term" value="F:ATP binding"/>
    <property type="evidence" value="ECO:0007669"/>
    <property type="project" value="UniProtKB-KW"/>
</dbReference>
<dbReference type="CDD" id="cd01169">
    <property type="entry name" value="HMPP_kinase"/>
    <property type="match status" value="1"/>
</dbReference>
<keyword evidence="5" id="KW-0808">Transferase</keyword>
<evidence type="ECO:0000256" key="4">
    <source>
        <dbReference type="ARBA" id="ARBA00004769"/>
    </source>
</evidence>
<dbReference type="GO" id="GO:0009228">
    <property type="term" value="P:thiamine biosynthetic process"/>
    <property type="evidence" value="ECO:0007669"/>
    <property type="project" value="UniProtKB-KW"/>
</dbReference>
<dbReference type="EMBL" id="JACCFK010000001">
    <property type="protein sequence ID" value="NYI90770.1"/>
    <property type="molecule type" value="Genomic_DNA"/>
</dbReference>
<dbReference type="RefSeq" id="WP_179774744.1">
    <property type="nucleotide sequence ID" value="NZ_JACCFK010000001.1"/>
</dbReference>
<evidence type="ECO:0000313" key="12">
    <source>
        <dbReference type="EMBL" id="NYI90770.1"/>
    </source>
</evidence>
<evidence type="ECO:0000313" key="13">
    <source>
        <dbReference type="Proteomes" id="UP000549616"/>
    </source>
</evidence>
<dbReference type="CDD" id="cd19365">
    <property type="entry name" value="TenA_C-like"/>
    <property type="match status" value="1"/>
</dbReference>
<dbReference type="AlphaFoldDB" id="A0A853B706"/>
<dbReference type="InterPro" id="IPR016084">
    <property type="entry name" value="Haem_Oase-like_multi-hlx"/>
</dbReference>
<accession>A0A853B706</accession>
<dbReference type="InterPro" id="IPR013749">
    <property type="entry name" value="PM/HMP-P_kinase-1"/>
</dbReference>
<dbReference type="UniPathway" id="UPA00060">
    <property type="reaction ID" value="UER00138"/>
</dbReference>
<dbReference type="FunFam" id="3.40.1190.20:FF:000003">
    <property type="entry name" value="Phosphomethylpyrimidine kinase ThiD"/>
    <property type="match status" value="1"/>
</dbReference>
<keyword evidence="9" id="KW-0784">Thiamine biosynthesis</keyword>
<dbReference type="PANTHER" id="PTHR20858">
    <property type="entry name" value="PHOSPHOMETHYLPYRIMIDINE KINASE"/>
    <property type="match status" value="1"/>
</dbReference>
<comment type="function">
    <text evidence="3">Catalyzes the phosphorylation of hydroxymethylpyrimidine phosphate (HMP-P) to HMP-PP, and of HMP to HMP-P.</text>
</comment>
<dbReference type="GO" id="GO:0008972">
    <property type="term" value="F:phosphomethylpyrimidine kinase activity"/>
    <property type="evidence" value="ECO:0007669"/>
    <property type="project" value="UniProtKB-EC"/>
</dbReference>
<dbReference type="Proteomes" id="UP000549616">
    <property type="component" value="Unassembled WGS sequence"/>
</dbReference>
<keyword evidence="6" id="KW-0547">Nucleotide-binding</keyword>
<keyword evidence="13" id="KW-1185">Reference proteome</keyword>
<gene>
    <name evidence="12" type="ORF">HNR02_004093</name>
</gene>
<dbReference type="Pfam" id="PF08543">
    <property type="entry name" value="Phos_pyr_kin"/>
    <property type="match status" value="1"/>
</dbReference>
<dbReference type="InterPro" id="IPR029056">
    <property type="entry name" value="Ribokinase-like"/>
</dbReference>
<dbReference type="NCBIfam" id="TIGR00097">
    <property type="entry name" value="HMP-P_kinase"/>
    <property type="match status" value="1"/>
</dbReference>
<protein>
    <submittedName>
        <fullName evidence="12">Hydroxymethylpyrimidine kinase/phosphomethylpyrimidine kinase</fullName>
    </submittedName>
</protein>
<dbReference type="GO" id="GO:0008902">
    <property type="term" value="F:hydroxymethylpyrimidine kinase activity"/>
    <property type="evidence" value="ECO:0007669"/>
    <property type="project" value="UniProtKB-EC"/>
</dbReference>
<comment type="caution">
    <text evidence="12">The sequence shown here is derived from an EMBL/GenBank/DDBJ whole genome shotgun (WGS) entry which is preliminary data.</text>
</comment>
<evidence type="ECO:0000259" key="11">
    <source>
        <dbReference type="Pfam" id="PF08543"/>
    </source>
</evidence>
<dbReference type="InterPro" id="IPR004399">
    <property type="entry name" value="HMP/HMP-P_kinase_dom"/>
</dbReference>
<dbReference type="GO" id="GO:0009229">
    <property type="term" value="P:thiamine diphosphate biosynthetic process"/>
    <property type="evidence" value="ECO:0007669"/>
    <property type="project" value="UniProtKB-UniPathway"/>
</dbReference>
<feature type="domain" description="Thiaminase-2/PQQC" evidence="10">
    <location>
        <begin position="299"/>
        <end position="481"/>
    </location>
</feature>
<keyword evidence="7 12" id="KW-0418">Kinase</keyword>
<evidence type="ECO:0000256" key="7">
    <source>
        <dbReference type="ARBA" id="ARBA00022777"/>
    </source>
</evidence>
<dbReference type="Gene3D" id="1.20.910.10">
    <property type="entry name" value="Heme oxygenase-like"/>
    <property type="match status" value="1"/>
</dbReference>
<organism evidence="12 13">
    <name type="scientific">Amycolatopsis endophytica</name>
    <dbReference type="NCBI Taxonomy" id="860233"/>
    <lineage>
        <taxon>Bacteria</taxon>
        <taxon>Bacillati</taxon>
        <taxon>Actinomycetota</taxon>
        <taxon>Actinomycetes</taxon>
        <taxon>Pseudonocardiales</taxon>
        <taxon>Pseudonocardiaceae</taxon>
        <taxon>Amycolatopsis</taxon>
    </lineage>
</organism>